<sequence>MTVQTSSISVKGMLMSLKNRRYLKQAMLEKYRTKIIYLIYGLISILPLIVLAQLPVLTGSSNTKLFDNWLILIGTSITSILLLSLWFRKLSNHPIVAVTHFKKKLIVAVLWCLFSLTIALIFQNIFRGSNLINDADHDQTVKLLKGPLKVPMIIQVSLISPICEEISFRGIVQTYFEKLFGFKIAMILTSLIFALLHGTSLQQIPMFIFSLGLIYMDHHFADLTTSIMTHCLYNTVVTILNLIA</sequence>
<evidence type="ECO:0000256" key="2">
    <source>
        <dbReference type="SAM" id="Phobius"/>
    </source>
</evidence>
<protein>
    <submittedName>
        <fullName evidence="4">CPBP family intramembrane glutamic endopeptidase</fullName>
        <ecNumber evidence="4">3.4.-.-</ecNumber>
    </submittedName>
</protein>
<proteinExistence type="inferred from homology"/>
<keyword evidence="2" id="KW-0812">Transmembrane</keyword>
<dbReference type="Proteomes" id="UP001597191">
    <property type="component" value="Unassembled WGS sequence"/>
</dbReference>
<evidence type="ECO:0000259" key="3">
    <source>
        <dbReference type="Pfam" id="PF02517"/>
    </source>
</evidence>
<dbReference type="InterPro" id="IPR003675">
    <property type="entry name" value="Rce1/LyrA-like_dom"/>
</dbReference>
<keyword evidence="2" id="KW-0472">Membrane</keyword>
<dbReference type="Pfam" id="PF02517">
    <property type="entry name" value="Rce1-like"/>
    <property type="match status" value="1"/>
</dbReference>
<feature type="transmembrane region" description="Helical" evidence="2">
    <location>
        <begin position="35"/>
        <end position="57"/>
    </location>
</feature>
<organism evidence="4 5">
    <name type="scientific">Lapidilactobacillus gannanensis</name>
    <dbReference type="NCBI Taxonomy" id="2486002"/>
    <lineage>
        <taxon>Bacteria</taxon>
        <taxon>Bacillati</taxon>
        <taxon>Bacillota</taxon>
        <taxon>Bacilli</taxon>
        <taxon>Lactobacillales</taxon>
        <taxon>Lactobacillaceae</taxon>
        <taxon>Lapidilactobacillus</taxon>
    </lineage>
</organism>
<evidence type="ECO:0000256" key="1">
    <source>
        <dbReference type="ARBA" id="ARBA00009067"/>
    </source>
</evidence>
<feature type="transmembrane region" description="Helical" evidence="2">
    <location>
        <begin position="179"/>
        <end position="196"/>
    </location>
</feature>
<evidence type="ECO:0000313" key="5">
    <source>
        <dbReference type="Proteomes" id="UP001597191"/>
    </source>
</evidence>
<feature type="transmembrane region" description="Helical" evidence="2">
    <location>
        <begin position="69"/>
        <end position="87"/>
    </location>
</feature>
<dbReference type="EMBL" id="JBHTOH010000081">
    <property type="protein sequence ID" value="MFD1411555.1"/>
    <property type="molecule type" value="Genomic_DNA"/>
</dbReference>
<comment type="similarity">
    <text evidence="1">Belongs to the UPF0177 family.</text>
</comment>
<dbReference type="PANTHER" id="PTHR36435">
    <property type="entry name" value="SLR1288 PROTEIN"/>
    <property type="match status" value="1"/>
</dbReference>
<gene>
    <name evidence="4" type="ORF">ACFQ4R_08165</name>
</gene>
<keyword evidence="4" id="KW-0378">Hydrolase</keyword>
<keyword evidence="2" id="KW-1133">Transmembrane helix</keyword>
<accession>A0ABW4BMU5</accession>
<evidence type="ECO:0000313" key="4">
    <source>
        <dbReference type="EMBL" id="MFD1411555.1"/>
    </source>
</evidence>
<name>A0ABW4BMU5_9LACO</name>
<dbReference type="GO" id="GO:0016787">
    <property type="term" value="F:hydrolase activity"/>
    <property type="evidence" value="ECO:0007669"/>
    <property type="project" value="UniProtKB-KW"/>
</dbReference>
<dbReference type="EC" id="3.4.-.-" evidence="4"/>
<dbReference type="InterPro" id="IPR052710">
    <property type="entry name" value="CAAX_protease"/>
</dbReference>
<comment type="caution">
    <text evidence="4">The sequence shown here is derived from an EMBL/GenBank/DDBJ whole genome shotgun (WGS) entry which is preliminary data.</text>
</comment>
<keyword evidence="5" id="KW-1185">Reference proteome</keyword>
<reference evidence="5" key="1">
    <citation type="journal article" date="2019" name="Int. J. Syst. Evol. Microbiol.">
        <title>The Global Catalogue of Microorganisms (GCM) 10K type strain sequencing project: providing services to taxonomists for standard genome sequencing and annotation.</title>
        <authorList>
            <consortium name="The Broad Institute Genomics Platform"/>
            <consortium name="The Broad Institute Genome Sequencing Center for Infectious Disease"/>
            <person name="Wu L."/>
            <person name="Ma J."/>
        </authorList>
    </citation>
    <scope>NUCLEOTIDE SEQUENCE [LARGE SCALE GENOMIC DNA]</scope>
    <source>
        <strain evidence="5">CCM 8937</strain>
    </source>
</reference>
<dbReference type="RefSeq" id="WP_164509268.1">
    <property type="nucleotide sequence ID" value="NZ_JBHTOH010000081.1"/>
</dbReference>
<feature type="domain" description="CAAX prenyl protease 2/Lysostaphin resistance protein A-like" evidence="3">
    <location>
        <begin position="149"/>
        <end position="236"/>
    </location>
</feature>
<feature type="transmembrane region" description="Helical" evidence="2">
    <location>
        <begin position="108"/>
        <end position="126"/>
    </location>
</feature>
<dbReference type="PANTHER" id="PTHR36435:SF6">
    <property type="entry name" value="ABORTIVE INFECTION PROTEIN"/>
    <property type="match status" value="1"/>
</dbReference>